<feature type="transmembrane region" description="Helical" evidence="1">
    <location>
        <begin position="13"/>
        <end position="32"/>
    </location>
</feature>
<reference evidence="2 3" key="1">
    <citation type="submission" date="2017-01" db="EMBL/GenBank/DDBJ databases">
        <title>A new Hymenobacter.</title>
        <authorList>
            <person name="Liang Y."/>
            <person name="Feng F."/>
        </authorList>
    </citation>
    <scope>NUCLEOTIDE SEQUENCE [LARGE SCALE GENOMIC DNA]</scope>
    <source>
        <strain evidence="2">MIMBbqt21</strain>
    </source>
</reference>
<evidence type="ECO:0000256" key="1">
    <source>
        <dbReference type="SAM" id="Phobius"/>
    </source>
</evidence>
<feature type="transmembrane region" description="Helical" evidence="1">
    <location>
        <begin position="44"/>
        <end position="63"/>
    </location>
</feature>
<accession>A0A243WGY4</accession>
<keyword evidence="1" id="KW-0812">Transmembrane</keyword>
<dbReference type="EMBL" id="MTSE01000002">
    <property type="protein sequence ID" value="OUJ75086.1"/>
    <property type="molecule type" value="Genomic_DNA"/>
</dbReference>
<dbReference type="AlphaFoldDB" id="A0A243WGY4"/>
<sequence>MAYWVVLVEVDDFIFDFFIPSFFMSLLAFFRLPPVVLPEMVEPLVVPVCMSLAGWVLLLGSVPNELFGCAGGDDWGLAVPFTVGVVPVAGEVVWAAAAVMLNEQTVAKASNVFIGGVLLGKSKDGQVR</sequence>
<gene>
    <name evidence="2" type="ORF">BXP70_03400</name>
</gene>
<keyword evidence="1" id="KW-0472">Membrane</keyword>
<evidence type="ECO:0000313" key="2">
    <source>
        <dbReference type="EMBL" id="OUJ75086.1"/>
    </source>
</evidence>
<proteinExistence type="predicted"/>
<name>A0A243WGY4_9BACT</name>
<organism evidence="2 3">
    <name type="scientific">Hymenobacter crusticola</name>
    <dbReference type="NCBI Taxonomy" id="1770526"/>
    <lineage>
        <taxon>Bacteria</taxon>
        <taxon>Pseudomonadati</taxon>
        <taxon>Bacteroidota</taxon>
        <taxon>Cytophagia</taxon>
        <taxon>Cytophagales</taxon>
        <taxon>Hymenobacteraceae</taxon>
        <taxon>Hymenobacter</taxon>
    </lineage>
</organism>
<comment type="caution">
    <text evidence="2">The sequence shown here is derived from an EMBL/GenBank/DDBJ whole genome shotgun (WGS) entry which is preliminary data.</text>
</comment>
<keyword evidence="3" id="KW-1185">Reference proteome</keyword>
<keyword evidence="1" id="KW-1133">Transmembrane helix</keyword>
<protein>
    <submittedName>
        <fullName evidence="2">Uncharacterized protein</fullName>
    </submittedName>
</protein>
<evidence type="ECO:0000313" key="3">
    <source>
        <dbReference type="Proteomes" id="UP000194873"/>
    </source>
</evidence>
<feature type="transmembrane region" description="Helical" evidence="1">
    <location>
        <begin position="75"/>
        <end position="101"/>
    </location>
</feature>
<dbReference type="Proteomes" id="UP000194873">
    <property type="component" value="Unassembled WGS sequence"/>
</dbReference>